<evidence type="ECO:0000259" key="2">
    <source>
        <dbReference type="PROSITE" id="PS50850"/>
    </source>
</evidence>
<dbReference type="InterPro" id="IPR020846">
    <property type="entry name" value="MFS_dom"/>
</dbReference>
<dbReference type="PANTHER" id="PTHR23528">
    <property type="match status" value="1"/>
</dbReference>
<accession>A0A6J7L563</accession>
<dbReference type="Pfam" id="PF07690">
    <property type="entry name" value="MFS_1"/>
    <property type="match status" value="2"/>
</dbReference>
<organism evidence="3">
    <name type="scientific">freshwater metagenome</name>
    <dbReference type="NCBI Taxonomy" id="449393"/>
    <lineage>
        <taxon>unclassified sequences</taxon>
        <taxon>metagenomes</taxon>
        <taxon>ecological metagenomes</taxon>
    </lineage>
</organism>
<keyword evidence="1" id="KW-0812">Transmembrane</keyword>
<feature type="transmembrane region" description="Helical" evidence="1">
    <location>
        <begin position="395"/>
        <end position="414"/>
    </location>
</feature>
<reference evidence="3" key="1">
    <citation type="submission" date="2020-05" db="EMBL/GenBank/DDBJ databases">
        <authorList>
            <person name="Chiriac C."/>
            <person name="Salcher M."/>
            <person name="Ghai R."/>
            <person name="Kavagutti S V."/>
        </authorList>
    </citation>
    <scope>NUCLEOTIDE SEQUENCE</scope>
</reference>
<feature type="domain" description="Major facilitator superfamily (MFS) profile" evidence="2">
    <location>
        <begin position="176"/>
        <end position="418"/>
    </location>
</feature>
<dbReference type="GO" id="GO:0022857">
    <property type="term" value="F:transmembrane transporter activity"/>
    <property type="evidence" value="ECO:0007669"/>
    <property type="project" value="InterPro"/>
</dbReference>
<dbReference type="Gene3D" id="1.20.1250.20">
    <property type="entry name" value="MFS general substrate transporter like domains"/>
    <property type="match status" value="2"/>
</dbReference>
<feature type="transmembrane region" description="Helical" evidence="1">
    <location>
        <begin position="276"/>
        <end position="295"/>
    </location>
</feature>
<gene>
    <name evidence="3" type="ORF">UFOPK3773_02128</name>
    <name evidence="4" type="ORF">UFOPK3992_00428</name>
</gene>
<evidence type="ECO:0000256" key="1">
    <source>
        <dbReference type="SAM" id="Phobius"/>
    </source>
</evidence>
<feature type="transmembrane region" description="Helical" evidence="1">
    <location>
        <begin position="95"/>
        <end position="112"/>
    </location>
</feature>
<dbReference type="PANTHER" id="PTHR23528:SF1">
    <property type="entry name" value="MAJOR FACILITATOR SUPERFAMILY (MFS) PROFILE DOMAIN-CONTAINING PROTEIN"/>
    <property type="match status" value="1"/>
</dbReference>
<evidence type="ECO:0000313" key="4">
    <source>
        <dbReference type="EMBL" id="CAB4997329.1"/>
    </source>
</evidence>
<feature type="transmembrane region" description="Helical" evidence="1">
    <location>
        <begin position="304"/>
        <end position="322"/>
    </location>
</feature>
<feature type="transmembrane region" description="Helical" evidence="1">
    <location>
        <begin position="367"/>
        <end position="389"/>
    </location>
</feature>
<feature type="transmembrane region" description="Helical" evidence="1">
    <location>
        <begin position="118"/>
        <end position="142"/>
    </location>
</feature>
<dbReference type="InterPro" id="IPR011701">
    <property type="entry name" value="MFS"/>
</dbReference>
<feature type="transmembrane region" description="Helical" evidence="1">
    <location>
        <begin position="234"/>
        <end position="256"/>
    </location>
</feature>
<dbReference type="InterPro" id="IPR036259">
    <property type="entry name" value="MFS_trans_sf"/>
</dbReference>
<dbReference type="SUPFAM" id="SSF103473">
    <property type="entry name" value="MFS general substrate transporter"/>
    <property type="match status" value="1"/>
</dbReference>
<protein>
    <submittedName>
        <fullName evidence="3">Unannotated protein</fullName>
    </submittedName>
</protein>
<evidence type="ECO:0000313" key="3">
    <source>
        <dbReference type="EMBL" id="CAB4963157.1"/>
    </source>
</evidence>
<proteinExistence type="predicted"/>
<dbReference type="AlphaFoldDB" id="A0A6J7L563"/>
<keyword evidence="1" id="KW-0472">Membrane</keyword>
<dbReference type="EMBL" id="CAFBNF010000332">
    <property type="protein sequence ID" value="CAB4963157.1"/>
    <property type="molecule type" value="Genomic_DNA"/>
</dbReference>
<feature type="transmembrane region" description="Helical" evidence="1">
    <location>
        <begin position="21"/>
        <end position="40"/>
    </location>
</feature>
<feature type="transmembrane region" description="Helical" evidence="1">
    <location>
        <begin position="328"/>
        <end position="346"/>
    </location>
</feature>
<feature type="transmembrane region" description="Helical" evidence="1">
    <location>
        <begin position="183"/>
        <end position="202"/>
    </location>
</feature>
<feature type="transmembrane region" description="Helical" evidence="1">
    <location>
        <begin position="154"/>
        <end position="177"/>
    </location>
</feature>
<dbReference type="PROSITE" id="PS50850">
    <property type="entry name" value="MFS"/>
    <property type="match status" value="1"/>
</dbReference>
<dbReference type="EMBL" id="CAFBOZ010000043">
    <property type="protein sequence ID" value="CAB4997329.1"/>
    <property type="molecule type" value="Genomic_DNA"/>
</dbReference>
<name>A0A6J7L563_9ZZZZ</name>
<keyword evidence="1" id="KW-1133">Transmembrane helix</keyword>
<sequence length="418" mass="43489">MTSPASEAALTVPSVRVRVPFLLTLSLANLGLMLAFFTPIQNLLPRLSEQIAGADGKEAALAWVTGVGAFVAIVANPLAGALSDRTTSRFGRRRPWILLGALIGAVMIALLSTQTTVVGLAVLWGLGQAAVNAAYSALTAAIPDQVPVPQRGAASGWVGMSQTLGVVLGVALVSFVITGLAGGTFLTGLLLVVLVIPFLVVLNDSRLAKADRPPFHLGQFVRDFWVSPRKHPDFAWAWAARFLVSLGSAMATLYLLFFLQDRVGQPQAEAAQSQTVLIALYAVGTMVTAVIGGIVSDRSGRRKVYVIGASIVMACAALLLVGTTTMQMAMVAALILGLGYGAYLAVDQALITQVLPRADDRARDLGVINIANSAPQVLGPVIAAALVTSFGGYPALYAVTAVITLLGAAAVIPIRSVR</sequence>
<feature type="transmembrane region" description="Helical" evidence="1">
    <location>
        <begin position="60"/>
        <end position="83"/>
    </location>
</feature>